<keyword evidence="3" id="KW-1185">Reference proteome</keyword>
<evidence type="ECO:0000313" key="2">
    <source>
        <dbReference type="EMBL" id="KAF2489737.1"/>
    </source>
</evidence>
<protein>
    <submittedName>
        <fullName evidence="2">Uncharacterized protein</fullName>
    </submittedName>
</protein>
<reference evidence="2" key="1">
    <citation type="journal article" date="2020" name="Stud. Mycol.">
        <title>101 Dothideomycetes genomes: a test case for predicting lifestyles and emergence of pathogens.</title>
        <authorList>
            <person name="Haridas S."/>
            <person name="Albert R."/>
            <person name="Binder M."/>
            <person name="Bloem J."/>
            <person name="Labutti K."/>
            <person name="Salamov A."/>
            <person name="Andreopoulos B."/>
            <person name="Baker S."/>
            <person name="Barry K."/>
            <person name="Bills G."/>
            <person name="Bluhm B."/>
            <person name="Cannon C."/>
            <person name="Castanera R."/>
            <person name="Culley D."/>
            <person name="Daum C."/>
            <person name="Ezra D."/>
            <person name="Gonzalez J."/>
            <person name="Henrissat B."/>
            <person name="Kuo A."/>
            <person name="Liang C."/>
            <person name="Lipzen A."/>
            <person name="Lutzoni F."/>
            <person name="Magnuson J."/>
            <person name="Mondo S."/>
            <person name="Nolan M."/>
            <person name="Ohm R."/>
            <person name="Pangilinan J."/>
            <person name="Park H.-J."/>
            <person name="Ramirez L."/>
            <person name="Alfaro M."/>
            <person name="Sun H."/>
            <person name="Tritt A."/>
            <person name="Yoshinaga Y."/>
            <person name="Zwiers L.-H."/>
            <person name="Turgeon B."/>
            <person name="Goodwin S."/>
            <person name="Spatafora J."/>
            <person name="Crous P."/>
            <person name="Grigoriev I."/>
        </authorList>
    </citation>
    <scope>NUCLEOTIDE SEQUENCE</scope>
    <source>
        <strain evidence="2">CBS 269.34</strain>
    </source>
</reference>
<accession>A0A6A6QE31</accession>
<sequence>MYAQSVSRVTRPGHAPVSWQNYRMDDGSYSSEYEGNFRTTYPLRPRIGRNRAFYPDAPYPGIHAQPFLHHPTVMSRPKGPPPPLEDPDLEYKFNPKWNIDYATVFLINRLGKDKDLANGISKIREKSRRYDTREIPYRSFDALNDVLFAGRLKDAVYLKWVDLGPHVSGTTCNPGEGPDHRVSRSTLLLNFTLHQDAHPDDILASLIHHMIHCYFIVTCGPQLPDETKYGRLSHGMHFGKVMSTIKDLSASTGRRPLLVDIGHNLAQVRDYQYERPTPALSPRNLSLLRSQMEPRNQRSSTRSFCPPHPKVNRPSQAEVDEWYTKTCIPLPDLPKCVRGQNLYTLVLPGSDFREFPRAKAPPNQEYVELIYADKCVYIPATSISSYPSLVAQFEKARWLEIPDETSLESFKTLYEFLLRGRFSPDQPSDHEHGNHHTPSPPLIRSPSATADPYLTTSIKALKLATSLKFPQLEAHALHRLNALPHTHEDPFTLLSEIYTDSPDPLPALRAWARAFLLRRAPDHPVMAYLDLATDAGAAPANLELLERDRGLRERFDYLLEHGGAFHADVTAARTALERDRERDVFSWQGGRVHPHLFEVPIPPPPPRMMDDWDLPPPPPPPPPPMFEGFEGRGFPHPDFACSATALGREREARLGVLGWGPVEREGEGWWRRRNGMTGQVAGRRGEGEWVLRGG</sequence>
<dbReference type="AlphaFoldDB" id="A0A6A6QE31"/>
<evidence type="ECO:0000256" key="1">
    <source>
        <dbReference type="SAM" id="MobiDB-lite"/>
    </source>
</evidence>
<name>A0A6A6QE31_9PEZI</name>
<dbReference type="Proteomes" id="UP000799750">
    <property type="component" value="Unassembled WGS sequence"/>
</dbReference>
<proteinExistence type="predicted"/>
<gene>
    <name evidence="2" type="ORF">BU16DRAFT_597226</name>
</gene>
<dbReference type="EMBL" id="MU004198">
    <property type="protein sequence ID" value="KAF2489737.1"/>
    <property type="molecule type" value="Genomic_DNA"/>
</dbReference>
<feature type="region of interest" description="Disordered" evidence="1">
    <location>
        <begin position="425"/>
        <end position="446"/>
    </location>
</feature>
<dbReference type="OrthoDB" id="5236983at2759"/>
<organism evidence="2 3">
    <name type="scientific">Lophium mytilinum</name>
    <dbReference type="NCBI Taxonomy" id="390894"/>
    <lineage>
        <taxon>Eukaryota</taxon>
        <taxon>Fungi</taxon>
        <taxon>Dikarya</taxon>
        <taxon>Ascomycota</taxon>
        <taxon>Pezizomycotina</taxon>
        <taxon>Dothideomycetes</taxon>
        <taxon>Pleosporomycetidae</taxon>
        <taxon>Mytilinidiales</taxon>
        <taxon>Mytilinidiaceae</taxon>
        <taxon>Lophium</taxon>
    </lineage>
</organism>
<evidence type="ECO:0000313" key="3">
    <source>
        <dbReference type="Proteomes" id="UP000799750"/>
    </source>
</evidence>